<feature type="chain" id="PRO_5003042472" evidence="7">
    <location>
        <begin position="23"/>
        <end position="247"/>
    </location>
</feature>
<dbReference type="SUPFAM" id="SSF54423">
    <property type="entry name" value="DsbC/DsbG N-terminal domain-like"/>
    <property type="match status" value="1"/>
</dbReference>
<evidence type="ECO:0000256" key="2">
    <source>
        <dbReference type="ARBA" id="ARBA00009813"/>
    </source>
</evidence>
<dbReference type="KEGG" id="hte:Hydth_1342"/>
<dbReference type="Gene3D" id="3.10.450.70">
    <property type="entry name" value="Disulphide bond isomerase, DsbC/G, N-terminal"/>
    <property type="match status" value="1"/>
</dbReference>
<evidence type="ECO:0000256" key="6">
    <source>
        <dbReference type="ARBA" id="ARBA00023284"/>
    </source>
</evidence>
<dbReference type="PANTHER" id="PTHR35272:SF3">
    <property type="entry name" value="THIOL:DISULFIDE INTERCHANGE PROTEIN DSBC"/>
    <property type="match status" value="1"/>
</dbReference>
<evidence type="ECO:0000256" key="3">
    <source>
        <dbReference type="ARBA" id="ARBA00022729"/>
    </source>
</evidence>
<protein>
    <submittedName>
        <fullName evidence="9">Thiol:disulfide interchange protein</fullName>
    </submittedName>
</protein>
<dbReference type="PANTHER" id="PTHR35272">
    <property type="entry name" value="THIOL:DISULFIDE INTERCHANGE PROTEIN DSBC-RELATED"/>
    <property type="match status" value="1"/>
</dbReference>
<feature type="signal peptide" evidence="7">
    <location>
        <begin position="1"/>
        <end position="22"/>
    </location>
</feature>
<comment type="similarity">
    <text evidence="2">Belongs to the thioredoxin family. DsbC subfamily.</text>
</comment>
<dbReference type="SUPFAM" id="SSF52833">
    <property type="entry name" value="Thioredoxin-like"/>
    <property type="match status" value="1"/>
</dbReference>
<organism evidence="9 10">
    <name type="scientific">Hydrogenobacter thermophilus (strain DSM 6534 / IAM 12695 / TK-6)</name>
    <dbReference type="NCBI Taxonomy" id="608538"/>
    <lineage>
        <taxon>Bacteria</taxon>
        <taxon>Pseudomonadati</taxon>
        <taxon>Aquificota</taxon>
        <taxon>Aquificia</taxon>
        <taxon>Aquificales</taxon>
        <taxon>Aquificaceae</taxon>
        <taxon>Hydrogenobacter</taxon>
    </lineage>
</organism>
<dbReference type="RefSeq" id="WP_012963982.1">
    <property type="nucleotide sequence ID" value="NC_013799.1"/>
</dbReference>
<keyword evidence="5" id="KW-1015">Disulfide bond</keyword>
<accession>D3DJ00</accession>
<dbReference type="Proteomes" id="UP000002574">
    <property type="component" value="Chromosome"/>
</dbReference>
<evidence type="ECO:0000256" key="5">
    <source>
        <dbReference type="ARBA" id="ARBA00023157"/>
    </source>
</evidence>
<dbReference type="KEGG" id="hth:HTH_1351"/>
<dbReference type="OrthoDB" id="12976at2"/>
<dbReference type="Pfam" id="PF10411">
    <property type="entry name" value="DsbC_N"/>
    <property type="match status" value="1"/>
</dbReference>
<dbReference type="InterPro" id="IPR009094">
    <property type="entry name" value="DiS-bond_isomerase_DsbC/G_N_sf"/>
</dbReference>
<dbReference type="InterPro" id="IPR036249">
    <property type="entry name" value="Thioredoxin-like_sf"/>
</dbReference>
<dbReference type="AlphaFoldDB" id="D3DJ00"/>
<dbReference type="Gene3D" id="3.40.30.10">
    <property type="entry name" value="Glutaredoxin"/>
    <property type="match status" value="1"/>
</dbReference>
<dbReference type="InterPro" id="IPR012336">
    <property type="entry name" value="Thioredoxin-like_fold"/>
</dbReference>
<dbReference type="PATRIC" id="fig|608538.5.peg.1371"/>
<dbReference type="PROSITE" id="PS51257">
    <property type="entry name" value="PROKAR_LIPOPROTEIN"/>
    <property type="match status" value="1"/>
</dbReference>
<proteinExistence type="inferred from homology"/>
<dbReference type="InterPro" id="IPR013766">
    <property type="entry name" value="Thioredoxin_domain"/>
</dbReference>
<name>D3DJ00_HYDTT</name>
<dbReference type="CDD" id="cd03020">
    <property type="entry name" value="DsbA_DsbC_DsbG"/>
    <property type="match status" value="1"/>
</dbReference>
<dbReference type="GO" id="GO:0042597">
    <property type="term" value="C:periplasmic space"/>
    <property type="evidence" value="ECO:0007669"/>
    <property type="project" value="UniProtKB-SubCell"/>
</dbReference>
<dbReference type="Pfam" id="PF13098">
    <property type="entry name" value="Thioredoxin_2"/>
    <property type="match status" value="1"/>
</dbReference>
<evidence type="ECO:0000313" key="10">
    <source>
        <dbReference type="Proteomes" id="UP000002574"/>
    </source>
</evidence>
<dbReference type="InterPro" id="IPR018950">
    <property type="entry name" value="DiS-bond_isomerase_DsbC/G_N"/>
</dbReference>
<dbReference type="PROSITE" id="PS51352">
    <property type="entry name" value="THIOREDOXIN_2"/>
    <property type="match status" value="1"/>
</dbReference>
<gene>
    <name evidence="9" type="primary">dsbC</name>
    <name evidence="9" type="ordered locus">HTH_1351</name>
</gene>
<evidence type="ECO:0000313" key="9">
    <source>
        <dbReference type="EMBL" id="BAI69802.1"/>
    </source>
</evidence>
<keyword evidence="4" id="KW-0574">Periplasm</keyword>
<dbReference type="eggNOG" id="COG1651">
    <property type="taxonomic scope" value="Bacteria"/>
</dbReference>
<sequence>MTKKLCILLSSTVILAVSSSCGAPSAKCPSKDAVKNSVKDLIPQDFTVESVSGVKEINGLCEVVIKVGAQPLVFYTDSTGNYVVAGNIISLKDKKNLTRERQQEFMKVSTDQLKELEKHVNFTYGQGKKFIYYITDPDCPFCKKSEPIIEDWAKKAGVQIKVILFPLPIHPQAFGKSVALVCDKKGWEELVKGYESKNQCDEGKKAITDNLQFLSQLGVNGTPTFVGMNGKMQSGVPTEEDLNKLIN</sequence>
<dbReference type="EMBL" id="AP011112">
    <property type="protein sequence ID" value="BAI69802.1"/>
    <property type="molecule type" value="Genomic_DNA"/>
</dbReference>
<reference evidence="9 10" key="1">
    <citation type="journal article" date="2010" name="J. Bacteriol.">
        <title>Complete genome sequence of the thermophilic, obligately chemolithoautotrophic hydrogen-oxidizing bacterium Hydrogenobacter thermophilus TK-6.</title>
        <authorList>
            <person name="Arai H."/>
            <person name="Kanbe H."/>
            <person name="Ishii M."/>
            <person name="Igarashi Y."/>
        </authorList>
    </citation>
    <scope>NUCLEOTIDE SEQUENCE [LARGE SCALE GENOMIC DNA]</scope>
    <source>
        <strain evidence="10">DSM 6534 / IAM 12695 / TK-6 [Tokyo]</strain>
    </source>
</reference>
<evidence type="ECO:0000259" key="8">
    <source>
        <dbReference type="PROSITE" id="PS51352"/>
    </source>
</evidence>
<dbReference type="InterPro" id="IPR033954">
    <property type="entry name" value="DiS-bond_Isoase_DsbC/G"/>
</dbReference>
<keyword evidence="10" id="KW-1185">Reference proteome</keyword>
<dbReference type="STRING" id="608538.HTH_1351"/>
<evidence type="ECO:0000256" key="1">
    <source>
        <dbReference type="ARBA" id="ARBA00004418"/>
    </source>
</evidence>
<evidence type="ECO:0000256" key="7">
    <source>
        <dbReference type="SAM" id="SignalP"/>
    </source>
</evidence>
<keyword evidence="6" id="KW-0676">Redox-active center</keyword>
<dbReference type="InterPro" id="IPR051470">
    <property type="entry name" value="Thiol:disulfide_interchange"/>
</dbReference>
<keyword evidence="3 7" id="KW-0732">Signal</keyword>
<feature type="domain" description="Thioredoxin" evidence="8">
    <location>
        <begin position="63"/>
        <end position="247"/>
    </location>
</feature>
<comment type="subcellular location">
    <subcellularLocation>
        <location evidence="1">Periplasm</location>
    </subcellularLocation>
</comment>
<evidence type="ECO:0000256" key="4">
    <source>
        <dbReference type="ARBA" id="ARBA00022764"/>
    </source>
</evidence>